<dbReference type="AlphaFoldDB" id="A2DAA1"/>
<keyword evidence="2" id="KW-1185">Reference proteome</keyword>
<dbReference type="InParanoid" id="A2DAA1"/>
<accession>A2DAA1</accession>
<dbReference type="EMBL" id="DS113182">
    <property type="protein sequence ID" value="EAY22749.1"/>
    <property type="molecule type" value="Genomic_DNA"/>
</dbReference>
<evidence type="ECO:0000313" key="1">
    <source>
        <dbReference type="EMBL" id="EAY22749.1"/>
    </source>
</evidence>
<evidence type="ECO:0000313" key="2">
    <source>
        <dbReference type="Proteomes" id="UP000001542"/>
    </source>
</evidence>
<organism evidence="1 2">
    <name type="scientific">Trichomonas vaginalis (strain ATCC PRA-98 / G3)</name>
    <dbReference type="NCBI Taxonomy" id="412133"/>
    <lineage>
        <taxon>Eukaryota</taxon>
        <taxon>Metamonada</taxon>
        <taxon>Parabasalia</taxon>
        <taxon>Trichomonadida</taxon>
        <taxon>Trichomonadidae</taxon>
        <taxon>Trichomonas</taxon>
    </lineage>
</organism>
<reference evidence="1" key="2">
    <citation type="journal article" date="2007" name="Science">
        <title>Draft genome sequence of the sexually transmitted pathogen Trichomonas vaginalis.</title>
        <authorList>
            <person name="Carlton J.M."/>
            <person name="Hirt R.P."/>
            <person name="Silva J.C."/>
            <person name="Delcher A.L."/>
            <person name="Schatz M."/>
            <person name="Zhao Q."/>
            <person name="Wortman J.R."/>
            <person name="Bidwell S.L."/>
            <person name="Alsmark U.C.M."/>
            <person name="Besteiro S."/>
            <person name="Sicheritz-Ponten T."/>
            <person name="Noel C.J."/>
            <person name="Dacks J.B."/>
            <person name="Foster P.G."/>
            <person name="Simillion C."/>
            <person name="Van de Peer Y."/>
            <person name="Miranda-Saavedra D."/>
            <person name="Barton G.J."/>
            <person name="Westrop G.D."/>
            <person name="Mueller S."/>
            <person name="Dessi D."/>
            <person name="Fiori P.L."/>
            <person name="Ren Q."/>
            <person name="Paulsen I."/>
            <person name="Zhang H."/>
            <person name="Bastida-Corcuera F.D."/>
            <person name="Simoes-Barbosa A."/>
            <person name="Brown M.T."/>
            <person name="Hayes R.D."/>
            <person name="Mukherjee M."/>
            <person name="Okumura C.Y."/>
            <person name="Schneider R."/>
            <person name="Smith A.J."/>
            <person name="Vanacova S."/>
            <person name="Villalvazo M."/>
            <person name="Haas B.J."/>
            <person name="Pertea M."/>
            <person name="Feldblyum T.V."/>
            <person name="Utterback T.R."/>
            <person name="Shu C.L."/>
            <person name="Osoegawa K."/>
            <person name="de Jong P.J."/>
            <person name="Hrdy I."/>
            <person name="Horvathova L."/>
            <person name="Zubacova Z."/>
            <person name="Dolezal P."/>
            <person name="Malik S.B."/>
            <person name="Logsdon J.M. Jr."/>
            <person name="Henze K."/>
            <person name="Gupta A."/>
            <person name="Wang C.C."/>
            <person name="Dunne R.L."/>
            <person name="Upcroft J.A."/>
            <person name="Upcroft P."/>
            <person name="White O."/>
            <person name="Salzberg S.L."/>
            <person name="Tang P."/>
            <person name="Chiu C.-H."/>
            <person name="Lee Y.-S."/>
            <person name="Embley T.M."/>
            <person name="Coombs G.H."/>
            <person name="Mottram J.C."/>
            <person name="Tachezy J."/>
            <person name="Fraser-Liggett C.M."/>
            <person name="Johnson P.J."/>
        </authorList>
    </citation>
    <scope>NUCLEOTIDE SEQUENCE [LARGE SCALE GENOMIC DNA]</scope>
    <source>
        <strain evidence="1">G3</strain>
    </source>
</reference>
<dbReference type="VEuPathDB" id="TrichDB:TVAGG3_0266820"/>
<gene>
    <name evidence="1" type="ORF">TVAG_476780</name>
</gene>
<reference evidence="1" key="1">
    <citation type="submission" date="2006-10" db="EMBL/GenBank/DDBJ databases">
        <authorList>
            <person name="Amadeo P."/>
            <person name="Zhao Q."/>
            <person name="Wortman J."/>
            <person name="Fraser-Liggett C."/>
            <person name="Carlton J."/>
        </authorList>
    </citation>
    <scope>NUCLEOTIDE SEQUENCE</scope>
    <source>
        <strain evidence="1">G3</strain>
    </source>
</reference>
<sequence>MEVDDVNTEFPISLKAKYQIVVSDNITPVIVPSEKIGLKKLDGSEQNERHVVQAVTSGDAKVPIPKVDRIIKAEAEKSSVYFSCPPRCFIYDSTFYEPLIYYCDKTDIEFIRGFNSTHKFLQMTTKQLEQVFIAIEGIVKDFLTENPTIDQVLILLDDNAPPYPVVKAIFDHWMSRPKLAGSVLRFEEFPPDHCGIRQNHIKTITKSNKVRKSMNDFSYLRRLKDELALVRQKREDAYALLEEQNKKRSENIVFLRQMARKAQAKGESMISLVLEPALISTKPVSQYDAVPNIKSTLPPPPTVPAFLNWCQDQKLGEINV</sequence>
<name>A2DAA1_TRIV3</name>
<dbReference type="RefSeq" id="XP_001583735.1">
    <property type="nucleotide sequence ID" value="XM_001583685.1"/>
</dbReference>
<dbReference type="KEGG" id="tva:5468307"/>
<proteinExistence type="predicted"/>
<dbReference type="Proteomes" id="UP000001542">
    <property type="component" value="Unassembled WGS sequence"/>
</dbReference>
<protein>
    <submittedName>
        <fullName evidence="1">Uncharacterized protein</fullName>
    </submittedName>
</protein>
<dbReference type="VEuPathDB" id="TrichDB:TVAG_476780"/>
<dbReference type="OrthoDB" id="10434182at2759"/>